<evidence type="ECO:0000313" key="7">
    <source>
        <dbReference type="EMBL" id="GMH01218.1"/>
    </source>
</evidence>
<gene>
    <name evidence="7" type="ORF">Nepgr_003057</name>
</gene>
<evidence type="ECO:0000256" key="4">
    <source>
        <dbReference type="ARBA" id="ARBA00023002"/>
    </source>
</evidence>
<reference evidence="7" key="1">
    <citation type="submission" date="2023-05" db="EMBL/GenBank/DDBJ databases">
        <title>Nepenthes gracilis genome sequencing.</title>
        <authorList>
            <person name="Fukushima K."/>
        </authorList>
    </citation>
    <scope>NUCLEOTIDE SEQUENCE</scope>
    <source>
        <strain evidence="7">SING2019-196</strain>
    </source>
</reference>
<evidence type="ECO:0000256" key="6">
    <source>
        <dbReference type="ARBA" id="ARBA00023033"/>
    </source>
</evidence>
<keyword evidence="4" id="KW-0560">Oxidoreductase</keyword>
<evidence type="ECO:0000256" key="5">
    <source>
        <dbReference type="ARBA" id="ARBA00023004"/>
    </source>
</evidence>
<keyword evidence="8" id="KW-1185">Reference proteome</keyword>
<accession>A0AAD3RYT7</accession>
<keyword evidence="5" id="KW-0408">Iron</keyword>
<organism evidence="7 8">
    <name type="scientific">Nepenthes gracilis</name>
    <name type="common">Slender pitcher plant</name>
    <dbReference type="NCBI Taxonomy" id="150966"/>
    <lineage>
        <taxon>Eukaryota</taxon>
        <taxon>Viridiplantae</taxon>
        <taxon>Streptophyta</taxon>
        <taxon>Embryophyta</taxon>
        <taxon>Tracheophyta</taxon>
        <taxon>Spermatophyta</taxon>
        <taxon>Magnoliopsida</taxon>
        <taxon>eudicotyledons</taxon>
        <taxon>Gunneridae</taxon>
        <taxon>Pentapetalae</taxon>
        <taxon>Caryophyllales</taxon>
        <taxon>Nepenthaceae</taxon>
        <taxon>Nepenthes</taxon>
    </lineage>
</organism>
<dbReference type="InterPro" id="IPR001128">
    <property type="entry name" value="Cyt_P450"/>
</dbReference>
<dbReference type="EMBL" id="BSYO01000002">
    <property type="protein sequence ID" value="GMH01218.1"/>
    <property type="molecule type" value="Genomic_DNA"/>
</dbReference>
<evidence type="ECO:0000256" key="1">
    <source>
        <dbReference type="ARBA" id="ARBA00010617"/>
    </source>
</evidence>
<evidence type="ECO:0000256" key="2">
    <source>
        <dbReference type="ARBA" id="ARBA00022617"/>
    </source>
</evidence>
<keyword evidence="6" id="KW-0503">Monooxygenase</keyword>
<dbReference type="GO" id="GO:0020037">
    <property type="term" value="F:heme binding"/>
    <property type="evidence" value="ECO:0007669"/>
    <property type="project" value="InterPro"/>
</dbReference>
<proteinExistence type="inferred from homology"/>
<evidence type="ECO:0000313" key="8">
    <source>
        <dbReference type="Proteomes" id="UP001279734"/>
    </source>
</evidence>
<keyword evidence="3" id="KW-0479">Metal-binding</keyword>
<evidence type="ECO:0008006" key="9">
    <source>
        <dbReference type="Google" id="ProtNLM"/>
    </source>
</evidence>
<dbReference type="GO" id="GO:0004497">
    <property type="term" value="F:monooxygenase activity"/>
    <property type="evidence" value="ECO:0007669"/>
    <property type="project" value="UniProtKB-KW"/>
</dbReference>
<dbReference type="Gene3D" id="1.10.630.10">
    <property type="entry name" value="Cytochrome P450"/>
    <property type="match status" value="1"/>
</dbReference>
<dbReference type="GO" id="GO:0005506">
    <property type="term" value="F:iron ion binding"/>
    <property type="evidence" value="ECO:0007669"/>
    <property type="project" value="InterPro"/>
</dbReference>
<comment type="similarity">
    <text evidence="1">Belongs to the cytochrome P450 family.</text>
</comment>
<name>A0AAD3RYT7_NEPGR</name>
<comment type="caution">
    <text evidence="7">The sequence shown here is derived from an EMBL/GenBank/DDBJ whole genome shotgun (WGS) entry which is preliminary data.</text>
</comment>
<keyword evidence="2" id="KW-0349">Heme</keyword>
<protein>
    <recommendedName>
        <fullName evidence="9">Cytochrome P450</fullName>
    </recommendedName>
</protein>
<dbReference type="GO" id="GO:0016705">
    <property type="term" value="F:oxidoreductase activity, acting on paired donors, with incorporation or reduction of molecular oxygen"/>
    <property type="evidence" value="ECO:0007669"/>
    <property type="project" value="InterPro"/>
</dbReference>
<sequence length="161" mass="18148">MVELIKNPEVIKRAQDEIIDIARGKENIEESDLPKFSYLNLVLKESLRLHPPIPLIPRETTQACKINGYEIPAKTRILINARAIARDPLCWKDPNSFKPESCPGINFAVLTIELALANLLHCFDWKLPDGITRDDVDLVEAVGLTVHKKTPLLLVATPRPR</sequence>
<dbReference type="Proteomes" id="UP001279734">
    <property type="component" value="Unassembled WGS sequence"/>
</dbReference>
<dbReference type="PANTHER" id="PTHR47953:SF1">
    <property type="entry name" value="CYTOCHROME P450 71A9"/>
    <property type="match status" value="1"/>
</dbReference>
<evidence type="ECO:0000256" key="3">
    <source>
        <dbReference type="ARBA" id="ARBA00022723"/>
    </source>
</evidence>
<dbReference type="InterPro" id="IPR052306">
    <property type="entry name" value="CYP450_71D"/>
</dbReference>
<dbReference type="PANTHER" id="PTHR47953">
    <property type="entry name" value="OS08G0105600 PROTEIN"/>
    <property type="match status" value="1"/>
</dbReference>
<dbReference type="InterPro" id="IPR036396">
    <property type="entry name" value="Cyt_P450_sf"/>
</dbReference>
<dbReference type="AlphaFoldDB" id="A0AAD3RYT7"/>
<dbReference type="SUPFAM" id="SSF48264">
    <property type="entry name" value="Cytochrome P450"/>
    <property type="match status" value="1"/>
</dbReference>
<dbReference type="Pfam" id="PF00067">
    <property type="entry name" value="p450"/>
    <property type="match status" value="1"/>
</dbReference>